<evidence type="ECO:0000313" key="1">
    <source>
        <dbReference type="EMBL" id="SQD80125.1"/>
    </source>
</evidence>
<name>A0A330M149_9GAMM</name>
<dbReference type="OrthoDB" id="9771846at2"/>
<dbReference type="Gene3D" id="3.40.50.2000">
    <property type="entry name" value="Glycogen Phosphorylase B"/>
    <property type="match status" value="1"/>
</dbReference>
<dbReference type="KEGG" id="mya:MORIYA_3673"/>
<evidence type="ECO:0000313" key="2">
    <source>
        <dbReference type="Proteomes" id="UP000250163"/>
    </source>
</evidence>
<dbReference type="AlphaFoldDB" id="A0A330M149"/>
<gene>
    <name evidence="1" type="ORF">MORIYA_3673</name>
</gene>
<protein>
    <recommendedName>
        <fullName evidence="3">Glycosyl transferase family 1 domain-containing protein</fullName>
    </recommendedName>
</protein>
<dbReference type="SUPFAM" id="SSF53756">
    <property type="entry name" value="UDP-Glycosyltransferase/glycogen phosphorylase"/>
    <property type="match status" value="1"/>
</dbReference>
<evidence type="ECO:0008006" key="3">
    <source>
        <dbReference type="Google" id="ProtNLM"/>
    </source>
</evidence>
<organism evidence="1 2">
    <name type="scientific">Moritella yayanosii</name>
    <dbReference type="NCBI Taxonomy" id="69539"/>
    <lineage>
        <taxon>Bacteria</taxon>
        <taxon>Pseudomonadati</taxon>
        <taxon>Pseudomonadota</taxon>
        <taxon>Gammaproteobacteria</taxon>
        <taxon>Alteromonadales</taxon>
        <taxon>Moritellaceae</taxon>
        <taxon>Moritella</taxon>
    </lineage>
</organism>
<dbReference type="RefSeq" id="WP_112717234.1">
    <property type="nucleotide sequence ID" value="NZ_LS483250.1"/>
</dbReference>
<dbReference type="Proteomes" id="UP000250163">
    <property type="component" value="Chromosome MORIYA"/>
</dbReference>
<sequence>MKNISVYLPKKDYLNEATEYYIEMLIGGIDCDFIGYFYSLKDIKHHDNVLVIDAKSLVFIKLRYPLKRVITWYQGVVPEEALMVFESRFRYYYWSFFEFISLKLSSWNFFVSTAMVTHYQKKYRIHITNKTIIPCFNKQMNKDIIYETADKYKYLTFVYAGSLHKWQCVEQTLEIFKRLNDIHSDSQFFLYTFDVEEAKKMVKNIGVKNVTISRSSLEEIDYKISKCHYGFLVRDDNVVNNVATPTKLSTYLSVGTKPIMTNVIHDFESCLNLSNAVIYENMTSIDNIVKAIMTNYNNGMSVDDLVVDYETAFSDYYNRKHYQNIISKISL</sequence>
<accession>A0A330M149</accession>
<proteinExistence type="predicted"/>
<keyword evidence="2" id="KW-1185">Reference proteome</keyword>
<reference evidence="2" key="1">
    <citation type="submission" date="2018-05" db="EMBL/GenBank/DDBJ databases">
        <authorList>
            <person name="Cea G.-C."/>
            <person name="William W."/>
        </authorList>
    </citation>
    <scope>NUCLEOTIDE SEQUENCE [LARGE SCALE GENOMIC DNA]</scope>
    <source>
        <strain evidence="2">DB21MT 5</strain>
    </source>
</reference>
<dbReference type="EMBL" id="LS483250">
    <property type="protein sequence ID" value="SQD80125.1"/>
    <property type="molecule type" value="Genomic_DNA"/>
</dbReference>